<dbReference type="InterPro" id="IPR019756">
    <property type="entry name" value="Pept_S26A_signal_pept_1_Ser-AS"/>
</dbReference>
<accession>A0ABT8MZF3</accession>
<evidence type="ECO:0000256" key="7">
    <source>
        <dbReference type="RuleBase" id="RU362042"/>
    </source>
</evidence>
<dbReference type="InterPro" id="IPR019757">
    <property type="entry name" value="Pept_S26A_signal_pept_1_Lys-AS"/>
</dbReference>
<dbReference type="GO" id="GO:0009003">
    <property type="term" value="F:signal peptidase activity"/>
    <property type="evidence" value="ECO:0007669"/>
    <property type="project" value="UniProtKB-EC"/>
</dbReference>
<gene>
    <name evidence="9" type="primary">lepB</name>
    <name evidence="9" type="ORF">QWY14_04170</name>
</gene>
<dbReference type="PROSITE" id="PS00760">
    <property type="entry name" value="SPASE_I_2"/>
    <property type="match status" value="1"/>
</dbReference>
<dbReference type="PRINTS" id="PR00727">
    <property type="entry name" value="LEADERPTASE"/>
</dbReference>
<dbReference type="Proteomes" id="UP001172055">
    <property type="component" value="Unassembled WGS sequence"/>
</dbReference>
<evidence type="ECO:0000256" key="1">
    <source>
        <dbReference type="ARBA" id="ARBA00000677"/>
    </source>
</evidence>
<sequence>MEQAKKDKDQLWEWGKALFIAIAVAGIVRFFLFAPIVVDGESMNPTLKNGNRMLVNKIGYTIGKPDRYDIVVFHTTEGKDYIKRVIGVPGDHIAYENDQLYINGKAQDEPYLSSIKKQQSFVGGTLTEDFTLEQLTEMEVIPEGYVFVLGDNRRKSTDGRIFGLVPLDEIIGSTNYVFWPLKEMGSVE</sequence>
<protein>
    <recommendedName>
        <fullName evidence="3 6">Signal peptidase I</fullName>
        <ecNumber evidence="3 6">3.4.21.89</ecNumber>
    </recommendedName>
</protein>
<feature type="domain" description="Peptidase S26" evidence="8">
    <location>
        <begin position="11"/>
        <end position="179"/>
    </location>
</feature>
<dbReference type="Gene3D" id="2.10.109.10">
    <property type="entry name" value="Umud Fragment, subunit A"/>
    <property type="match status" value="1"/>
</dbReference>
<keyword evidence="5 6" id="KW-0378">Hydrolase</keyword>
<dbReference type="InterPro" id="IPR019533">
    <property type="entry name" value="Peptidase_S26"/>
</dbReference>
<dbReference type="PROSITE" id="PS00501">
    <property type="entry name" value="SPASE_I_1"/>
    <property type="match status" value="1"/>
</dbReference>
<evidence type="ECO:0000313" key="10">
    <source>
        <dbReference type="Proteomes" id="UP001172055"/>
    </source>
</evidence>
<dbReference type="PANTHER" id="PTHR43390">
    <property type="entry name" value="SIGNAL PEPTIDASE I"/>
    <property type="match status" value="1"/>
</dbReference>
<evidence type="ECO:0000313" key="9">
    <source>
        <dbReference type="EMBL" id="MDN7240970.1"/>
    </source>
</evidence>
<dbReference type="InterPro" id="IPR000223">
    <property type="entry name" value="Pept_S26A_signal_pept_1"/>
</dbReference>
<name>A0ABT8MZF3_9BACL</name>
<evidence type="ECO:0000256" key="2">
    <source>
        <dbReference type="ARBA" id="ARBA00004401"/>
    </source>
</evidence>
<dbReference type="SUPFAM" id="SSF51306">
    <property type="entry name" value="LexA/Signal peptidase"/>
    <property type="match status" value="1"/>
</dbReference>
<comment type="catalytic activity">
    <reaction evidence="1 6">
        <text>Cleavage of hydrophobic, N-terminal signal or leader sequences from secreted and periplasmic proteins.</text>
        <dbReference type="EC" id="3.4.21.89"/>
    </reaction>
</comment>
<comment type="similarity">
    <text evidence="7">Belongs to the peptidase S26 family.</text>
</comment>
<dbReference type="CDD" id="cd06530">
    <property type="entry name" value="S26_SPase_I"/>
    <property type="match status" value="1"/>
</dbReference>
<keyword evidence="4 6" id="KW-0645">Protease</keyword>
<comment type="caution">
    <text evidence="9">The sequence shown here is derived from an EMBL/GenBank/DDBJ whole genome shotgun (WGS) entry which is preliminary data.</text>
</comment>
<organism evidence="9 10">
    <name type="scientific">Planococcus shixiaomingii</name>
    <dbReference type="NCBI Taxonomy" id="3058393"/>
    <lineage>
        <taxon>Bacteria</taxon>
        <taxon>Bacillati</taxon>
        <taxon>Bacillota</taxon>
        <taxon>Bacilli</taxon>
        <taxon>Bacillales</taxon>
        <taxon>Caryophanaceae</taxon>
        <taxon>Planococcus</taxon>
    </lineage>
</organism>
<dbReference type="EMBL" id="JAUJWV010000001">
    <property type="protein sequence ID" value="MDN7240970.1"/>
    <property type="molecule type" value="Genomic_DNA"/>
</dbReference>
<dbReference type="NCBIfam" id="TIGR02227">
    <property type="entry name" value="sigpep_I_bact"/>
    <property type="match status" value="1"/>
</dbReference>
<keyword evidence="6" id="KW-0472">Membrane</keyword>
<proteinExistence type="inferred from homology"/>
<feature type="transmembrane region" description="Helical" evidence="6">
    <location>
        <begin position="17"/>
        <end position="38"/>
    </location>
</feature>
<keyword evidence="6" id="KW-1133">Transmembrane helix</keyword>
<reference evidence="9 10" key="1">
    <citation type="submission" date="2023-06" db="EMBL/GenBank/DDBJ databases">
        <title>Novel species in genus Planococcus.</title>
        <authorList>
            <person name="Ning S."/>
        </authorList>
    </citation>
    <scope>NUCLEOTIDE SEQUENCE [LARGE SCALE GENOMIC DNA]</scope>
    <source>
        <strain evidence="9 10">N028</strain>
    </source>
</reference>
<evidence type="ECO:0000256" key="4">
    <source>
        <dbReference type="ARBA" id="ARBA00022670"/>
    </source>
</evidence>
<dbReference type="InterPro" id="IPR019758">
    <property type="entry name" value="Pept_S26A_signal_pept_1_CS"/>
</dbReference>
<evidence type="ECO:0000256" key="6">
    <source>
        <dbReference type="RuleBase" id="RU003993"/>
    </source>
</evidence>
<evidence type="ECO:0000259" key="8">
    <source>
        <dbReference type="Pfam" id="PF10502"/>
    </source>
</evidence>
<dbReference type="PANTHER" id="PTHR43390:SF8">
    <property type="entry name" value="SIGNAL PEPTIDASE I"/>
    <property type="match status" value="1"/>
</dbReference>
<keyword evidence="6" id="KW-0812">Transmembrane</keyword>
<keyword evidence="10" id="KW-1185">Reference proteome</keyword>
<dbReference type="Pfam" id="PF10502">
    <property type="entry name" value="Peptidase_S26"/>
    <property type="match status" value="1"/>
</dbReference>
<dbReference type="RefSeq" id="WP_301722863.1">
    <property type="nucleotide sequence ID" value="NZ_JAUJWV010000001.1"/>
</dbReference>
<dbReference type="PROSITE" id="PS00761">
    <property type="entry name" value="SPASE_I_3"/>
    <property type="match status" value="1"/>
</dbReference>
<evidence type="ECO:0000256" key="3">
    <source>
        <dbReference type="ARBA" id="ARBA00013208"/>
    </source>
</evidence>
<dbReference type="InterPro" id="IPR036286">
    <property type="entry name" value="LexA/Signal_pep-like_sf"/>
</dbReference>
<dbReference type="EC" id="3.4.21.89" evidence="3 6"/>
<evidence type="ECO:0000256" key="5">
    <source>
        <dbReference type="ARBA" id="ARBA00022801"/>
    </source>
</evidence>
<comment type="subcellular location">
    <subcellularLocation>
        <location evidence="2">Cell membrane</location>
        <topology evidence="2">Single-pass type II membrane protein</topology>
    </subcellularLocation>
    <subcellularLocation>
        <location evidence="7">Membrane</location>
        <topology evidence="7">Single-pass type II membrane protein</topology>
    </subcellularLocation>
</comment>